<evidence type="ECO:0000256" key="4">
    <source>
        <dbReference type="SAM" id="MobiDB-lite"/>
    </source>
</evidence>
<evidence type="ECO:0000256" key="1">
    <source>
        <dbReference type="ARBA" id="ARBA00005613"/>
    </source>
</evidence>
<evidence type="ECO:0000313" key="7">
    <source>
        <dbReference type="Proteomes" id="UP001172155"/>
    </source>
</evidence>
<dbReference type="InterPro" id="IPR034751">
    <property type="entry name" value="Yippee"/>
</dbReference>
<keyword evidence="3" id="KW-0862">Zinc</keyword>
<dbReference type="InterPro" id="IPR004910">
    <property type="entry name" value="Yippee/Mis18/Cereblon"/>
</dbReference>
<reference evidence="6" key="1">
    <citation type="submission" date="2023-06" db="EMBL/GenBank/DDBJ databases">
        <title>Genome-scale phylogeny and comparative genomics of the fungal order Sordariales.</title>
        <authorList>
            <consortium name="Lawrence Berkeley National Laboratory"/>
            <person name="Hensen N."/>
            <person name="Bonometti L."/>
            <person name="Westerberg I."/>
            <person name="Brannstrom I.O."/>
            <person name="Guillou S."/>
            <person name="Cros-Aarteil S."/>
            <person name="Calhoun S."/>
            <person name="Haridas S."/>
            <person name="Kuo A."/>
            <person name="Mondo S."/>
            <person name="Pangilinan J."/>
            <person name="Riley R."/>
            <person name="LaButti K."/>
            <person name="Andreopoulos B."/>
            <person name="Lipzen A."/>
            <person name="Chen C."/>
            <person name="Yanf M."/>
            <person name="Daum C."/>
            <person name="Ng V."/>
            <person name="Clum A."/>
            <person name="Steindorff A."/>
            <person name="Ohm R."/>
            <person name="Martin F."/>
            <person name="Silar P."/>
            <person name="Natvig D."/>
            <person name="Lalanne C."/>
            <person name="Gautier V."/>
            <person name="Ament-velasquez S.L."/>
            <person name="Kruys A."/>
            <person name="Hutchinson M.I."/>
            <person name="Powell A.J."/>
            <person name="Barry K."/>
            <person name="Miller A.N."/>
            <person name="Grigoriev I.V."/>
            <person name="Debuchy R."/>
            <person name="Gladieux P."/>
            <person name="Thoren M.H."/>
            <person name="Johannesson H."/>
        </authorList>
    </citation>
    <scope>NUCLEOTIDE SEQUENCE</scope>
    <source>
        <strain evidence="6">SMH3187-1</strain>
    </source>
</reference>
<dbReference type="InterPro" id="IPR039058">
    <property type="entry name" value="Yippee_fam"/>
</dbReference>
<keyword evidence="2" id="KW-0479">Metal-binding</keyword>
<evidence type="ECO:0000259" key="5">
    <source>
        <dbReference type="PROSITE" id="PS51792"/>
    </source>
</evidence>
<name>A0AA40KDQ8_9PEZI</name>
<feature type="region of interest" description="Disordered" evidence="4">
    <location>
        <begin position="41"/>
        <end position="80"/>
    </location>
</feature>
<proteinExistence type="inferred from homology"/>
<sequence length="288" mass="31586">MFGVGDLTVFARPVVAAPVDKGPTFPLYLLPSFNIPFRHRRPKSDHFGPQPESPSETSVPSLSSSPDSLSGAETPDSPISLRPFLTKFPALGDSHDKLNARKRRLLLFFNGPRVARTQPDTIRCSTCATDIAFSSQIVSKGFTGRHGRAFLIAPPSLAPTNTAAPLADLINITVGRPETRQLVTGLHSVADIWCAVCGTKLGWKYVDAREPSQKYKVGKFILETTRVVLHQTWEDTNTDTAASGGNSSYVHDEDDDIVVFDSEDEDECDDIFAGVWDAETVVKRRRSK</sequence>
<dbReference type="Pfam" id="PF03226">
    <property type="entry name" value="Yippee-Mis18"/>
    <property type="match status" value="1"/>
</dbReference>
<gene>
    <name evidence="6" type="ORF">B0T18DRAFT_336143</name>
</gene>
<dbReference type="Proteomes" id="UP001172155">
    <property type="component" value="Unassembled WGS sequence"/>
</dbReference>
<evidence type="ECO:0000256" key="2">
    <source>
        <dbReference type="ARBA" id="ARBA00022723"/>
    </source>
</evidence>
<feature type="domain" description="Yippee" evidence="5">
    <location>
        <begin position="120"/>
        <end position="231"/>
    </location>
</feature>
<evidence type="ECO:0000256" key="3">
    <source>
        <dbReference type="ARBA" id="ARBA00022833"/>
    </source>
</evidence>
<comment type="caution">
    <text evidence="6">The sequence shown here is derived from an EMBL/GenBank/DDBJ whole genome shotgun (WGS) entry which is preliminary data.</text>
</comment>
<dbReference type="EMBL" id="JAUKUD010000001">
    <property type="protein sequence ID" value="KAK0755160.1"/>
    <property type="molecule type" value="Genomic_DNA"/>
</dbReference>
<protein>
    <submittedName>
        <fullName evidence="6">Yippee zinc-binding/DNA-binding /Mis18, centromere assembly-domain-containing protein</fullName>
    </submittedName>
</protein>
<dbReference type="AlphaFoldDB" id="A0AA40KDQ8"/>
<accession>A0AA40KDQ8</accession>
<dbReference type="GO" id="GO:0046872">
    <property type="term" value="F:metal ion binding"/>
    <property type="evidence" value="ECO:0007669"/>
    <property type="project" value="UniProtKB-KW"/>
</dbReference>
<comment type="similarity">
    <text evidence="1">Belongs to the yippee family.</text>
</comment>
<organism evidence="6 7">
    <name type="scientific">Schizothecium vesticola</name>
    <dbReference type="NCBI Taxonomy" id="314040"/>
    <lineage>
        <taxon>Eukaryota</taxon>
        <taxon>Fungi</taxon>
        <taxon>Dikarya</taxon>
        <taxon>Ascomycota</taxon>
        <taxon>Pezizomycotina</taxon>
        <taxon>Sordariomycetes</taxon>
        <taxon>Sordariomycetidae</taxon>
        <taxon>Sordariales</taxon>
        <taxon>Schizotheciaceae</taxon>
        <taxon>Schizothecium</taxon>
    </lineage>
</organism>
<feature type="non-terminal residue" evidence="6">
    <location>
        <position position="288"/>
    </location>
</feature>
<feature type="compositionally biased region" description="Low complexity" evidence="4">
    <location>
        <begin position="49"/>
        <end position="70"/>
    </location>
</feature>
<dbReference type="PANTHER" id="PTHR13848">
    <property type="entry name" value="PROTEIN YIPPEE-LIKE CG15309-RELATED"/>
    <property type="match status" value="1"/>
</dbReference>
<evidence type="ECO:0000313" key="6">
    <source>
        <dbReference type="EMBL" id="KAK0755160.1"/>
    </source>
</evidence>
<dbReference type="PROSITE" id="PS51792">
    <property type="entry name" value="YIPPEE"/>
    <property type="match status" value="1"/>
</dbReference>
<keyword evidence="7" id="KW-1185">Reference proteome</keyword>